<evidence type="ECO:0000256" key="2">
    <source>
        <dbReference type="PIRSR" id="PIRSR005962-1"/>
    </source>
</evidence>
<keyword evidence="1 4" id="KW-0378">Hydrolase</keyword>
<keyword evidence="2" id="KW-0464">Manganese</keyword>
<dbReference type="GO" id="GO:0019877">
    <property type="term" value="P:diaminopimelate biosynthetic process"/>
    <property type="evidence" value="ECO:0007669"/>
    <property type="project" value="UniProtKB-ARBA"/>
</dbReference>
<reference evidence="4 5" key="1">
    <citation type="submission" date="2016-11" db="EMBL/GenBank/DDBJ databases">
        <authorList>
            <person name="Jaros S."/>
            <person name="Januszkiewicz K."/>
            <person name="Wedrychowicz H."/>
        </authorList>
    </citation>
    <scope>NUCLEOTIDE SEQUENCE [LARGE SCALE GENOMIC DNA]</scope>
    <source>
        <strain evidence="4 5">DSM 14916</strain>
    </source>
</reference>
<dbReference type="Gene3D" id="3.30.70.360">
    <property type="match status" value="1"/>
</dbReference>
<dbReference type="STRING" id="198092.SAMN02745194_04855"/>
<feature type="binding site" evidence="2">
    <location>
        <position position="363"/>
    </location>
    <ligand>
        <name>Mn(2+)</name>
        <dbReference type="ChEBI" id="CHEBI:29035"/>
        <label>2</label>
    </ligand>
</feature>
<dbReference type="Proteomes" id="UP000184387">
    <property type="component" value="Unassembled WGS sequence"/>
</dbReference>
<dbReference type="GO" id="GO:0050118">
    <property type="term" value="F:N-acetyldiaminopimelate deacetylase activity"/>
    <property type="evidence" value="ECO:0007669"/>
    <property type="project" value="UniProtKB-ARBA"/>
</dbReference>
<evidence type="ECO:0000313" key="4">
    <source>
        <dbReference type="EMBL" id="SHK40893.1"/>
    </source>
</evidence>
<proteinExistence type="predicted"/>
<evidence type="ECO:0000256" key="1">
    <source>
        <dbReference type="ARBA" id="ARBA00022801"/>
    </source>
</evidence>
<dbReference type="EMBL" id="FQZF01000051">
    <property type="protein sequence ID" value="SHK40893.1"/>
    <property type="molecule type" value="Genomic_DNA"/>
</dbReference>
<feature type="domain" description="Peptidase M20 dimerisation" evidence="3">
    <location>
        <begin position="187"/>
        <end position="282"/>
    </location>
</feature>
<dbReference type="FunFam" id="3.30.70.360:FF:000001">
    <property type="entry name" value="N-acetyldiaminopimelate deacetylase"/>
    <property type="match status" value="1"/>
</dbReference>
<accession>A0A1M6S851</accession>
<keyword evidence="5" id="KW-1185">Reference proteome</keyword>
<comment type="cofactor">
    <cofactor evidence="2">
        <name>Mn(2+)</name>
        <dbReference type="ChEBI" id="CHEBI:29035"/>
    </cofactor>
    <text evidence="2">The Mn(2+) ion enhances activity.</text>
</comment>
<dbReference type="InterPro" id="IPR036264">
    <property type="entry name" value="Bact_exopeptidase_dim_dom"/>
</dbReference>
<dbReference type="SUPFAM" id="SSF55031">
    <property type="entry name" value="Bacterial exopeptidase dimerisation domain"/>
    <property type="match status" value="1"/>
</dbReference>
<evidence type="ECO:0000259" key="3">
    <source>
        <dbReference type="Pfam" id="PF07687"/>
    </source>
</evidence>
<dbReference type="Pfam" id="PF01546">
    <property type="entry name" value="Peptidase_M20"/>
    <property type="match status" value="1"/>
</dbReference>
<dbReference type="GO" id="GO:0046872">
    <property type="term" value="F:metal ion binding"/>
    <property type="evidence" value="ECO:0007669"/>
    <property type="project" value="UniProtKB-KW"/>
</dbReference>
<dbReference type="Gene3D" id="3.40.630.10">
    <property type="entry name" value="Zn peptidases"/>
    <property type="match status" value="1"/>
</dbReference>
<name>A0A1M6S851_9PROT</name>
<protein>
    <submittedName>
        <fullName evidence="4">Hippurate hydrolase</fullName>
    </submittedName>
</protein>
<dbReference type="PIRSF" id="PIRSF005962">
    <property type="entry name" value="Pept_M20D_amidohydro"/>
    <property type="match status" value="1"/>
</dbReference>
<dbReference type="PANTHER" id="PTHR11014:SF63">
    <property type="entry name" value="METALLOPEPTIDASE, PUTATIVE (AFU_ORTHOLOGUE AFUA_6G09600)-RELATED"/>
    <property type="match status" value="1"/>
</dbReference>
<dbReference type="InterPro" id="IPR011650">
    <property type="entry name" value="Peptidase_M20_dimer"/>
</dbReference>
<dbReference type="CDD" id="cd05666">
    <property type="entry name" value="M20_Acy1-like"/>
    <property type="match status" value="1"/>
</dbReference>
<dbReference type="SUPFAM" id="SSF53187">
    <property type="entry name" value="Zn-dependent exopeptidases"/>
    <property type="match status" value="1"/>
</dbReference>
<dbReference type="AlphaFoldDB" id="A0A1M6S851"/>
<dbReference type="PANTHER" id="PTHR11014">
    <property type="entry name" value="PEPTIDASE M20 FAMILY MEMBER"/>
    <property type="match status" value="1"/>
</dbReference>
<dbReference type="InterPro" id="IPR017439">
    <property type="entry name" value="Amidohydrolase"/>
</dbReference>
<feature type="binding site" evidence="2">
    <location>
        <position position="102"/>
    </location>
    <ligand>
        <name>Mn(2+)</name>
        <dbReference type="ChEBI" id="CHEBI:29035"/>
        <label>2</label>
    </ligand>
</feature>
<sequence>MPTLAAIEALRPEMQAWRRDFHAHPEIGFEEVRTSGIVAEKLESWGIEVHRGLGKTGVVGVLRGKRPGNRSIGLRADMDALPMPELNGFAHRSTNPNAMHACGHDGHTAMLLGAAKHLAATRDFPGTVHFIFQPAEEGLTGALEMVKDGLFTRFPCDAVYGLHNHPSMPLGTIAVRPGTVLAAVDYFRIRLHGKSSHGAEPHNGLDPLPCAVQIYNALQTLVSRRTSPHDTAVLSIGQFHAGTSDIVIPETVEMRGTIRTLRPETHDHLHALFRQVVQNTAAAHGVRLELDLNYSYPPTINTPAEAALAAEAASDVVGAGGIKSDLPSLTAGEDFAYMLNETAGAFLLLGQAGESETSRTPVHNGRYDFNDDLLAIGATCLVRLVERELAAS</sequence>
<dbReference type="RefSeq" id="WP_073140157.1">
    <property type="nucleotide sequence ID" value="NZ_FQZF01000051.1"/>
</dbReference>
<dbReference type="InterPro" id="IPR002933">
    <property type="entry name" value="Peptidase_M20"/>
</dbReference>
<organism evidence="4 5">
    <name type="scientific">Muricoccus roseus</name>
    <dbReference type="NCBI Taxonomy" id="198092"/>
    <lineage>
        <taxon>Bacteria</taxon>
        <taxon>Pseudomonadati</taxon>
        <taxon>Pseudomonadota</taxon>
        <taxon>Alphaproteobacteria</taxon>
        <taxon>Acetobacterales</taxon>
        <taxon>Roseomonadaceae</taxon>
        <taxon>Muricoccus</taxon>
    </lineage>
</organism>
<evidence type="ECO:0000313" key="5">
    <source>
        <dbReference type="Proteomes" id="UP000184387"/>
    </source>
</evidence>
<gene>
    <name evidence="4" type="ORF">SAMN02745194_04855</name>
</gene>
<feature type="binding site" evidence="2">
    <location>
        <position position="163"/>
    </location>
    <ligand>
        <name>Mn(2+)</name>
        <dbReference type="ChEBI" id="CHEBI:29035"/>
        <label>2</label>
    </ligand>
</feature>
<feature type="binding site" evidence="2">
    <location>
        <position position="137"/>
    </location>
    <ligand>
        <name>Mn(2+)</name>
        <dbReference type="ChEBI" id="CHEBI:29035"/>
        <label>2</label>
    </ligand>
</feature>
<dbReference type="Pfam" id="PF07687">
    <property type="entry name" value="M20_dimer"/>
    <property type="match status" value="1"/>
</dbReference>
<dbReference type="NCBIfam" id="TIGR01891">
    <property type="entry name" value="amidohydrolases"/>
    <property type="match status" value="1"/>
</dbReference>
<dbReference type="OrthoDB" id="9777385at2"/>
<keyword evidence="2" id="KW-0479">Metal-binding</keyword>
<feature type="binding site" evidence="2">
    <location>
        <position position="104"/>
    </location>
    <ligand>
        <name>Mn(2+)</name>
        <dbReference type="ChEBI" id="CHEBI:29035"/>
        <label>2</label>
    </ligand>
</feature>